<feature type="domain" description="ASPIC/UnbV" evidence="2">
    <location>
        <begin position="536"/>
        <end position="601"/>
    </location>
</feature>
<dbReference type="InterPro" id="IPR027039">
    <property type="entry name" value="Crtac1"/>
</dbReference>
<dbReference type="Pfam" id="PF13517">
    <property type="entry name" value="FG-GAP_3"/>
    <property type="match status" value="3"/>
</dbReference>
<keyword evidence="1" id="KW-0732">Signal</keyword>
<name>A0A0F9SER4_9ZZZZ</name>
<evidence type="ECO:0000313" key="3">
    <source>
        <dbReference type="EMBL" id="KKN35491.1"/>
    </source>
</evidence>
<organism evidence="3">
    <name type="scientific">marine sediment metagenome</name>
    <dbReference type="NCBI Taxonomy" id="412755"/>
    <lineage>
        <taxon>unclassified sequences</taxon>
        <taxon>metagenomes</taxon>
        <taxon>ecological metagenomes</taxon>
    </lineage>
</organism>
<dbReference type="InterPro" id="IPR013517">
    <property type="entry name" value="FG-GAP"/>
</dbReference>
<reference evidence="3" key="1">
    <citation type="journal article" date="2015" name="Nature">
        <title>Complex archaea that bridge the gap between prokaryotes and eukaryotes.</title>
        <authorList>
            <person name="Spang A."/>
            <person name="Saw J.H."/>
            <person name="Jorgensen S.L."/>
            <person name="Zaremba-Niedzwiedzka K."/>
            <person name="Martijn J."/>
            <person name="Lind A.E."/>
            <person name="van Eijk R."/>
            <person name="Schleper C."/>
            <person name="Guy L."/>
            <person name="Ettema T.J."/>
        </authorList>
    </citation>
    <scope>NUCLEOTIDE SEQUENCE</scope>
</reference>
<proteinExistence type="predicted"/>
<dbReference type="AlphaFoldDB" id="A0A0F9SER4"/>
<evidence type="ECO:0000259" key="2">
    <source>
        <dbReference type="Pfam" id="PF07593"/>
    </source>
</evidence>
<evidence type="ECO:0000256" key="1">
    <source>
        <dbReference type="ARBA" id="ARBA00022729"/>
    </source>
</evidence>
<dbReference type="PANTHER" id="PTHR16026">
    <property type="entry name" value="CARTILAGE ACIDIC PROTEIN 1"/>
    <property type="match status" value="1"/>
</dbReference>
<sequence>MQLGKLLVLGLIILFASCKKSEDNHRFVAVDASRSGIEFANTITENDSINVIDFQYCYNGGGVGIGDFDNNGLPDIIFTGNQVSSALYLNRGDLHFEDITEASGITTTSWVTGVSIVDINVDGLDDIYLSVAGPDCINNCNNLLFINQGLDATGVPTFIEQAEAYGLDDGNYTQQSVFFDYDGDGDLDVFILHNGNHGFAKNNPMPKRYMEPHLNDMLLRNDSVGGLEHPYFTDVSQKAGIVYGGFGLGVGINDINGDGLTDIYVANDFITEDLLYIQRKHPDSVAPWFEERSKTYLGHASHNAMGMDFSDVNNDGLPDIMVVDMLPEKYERQKKMQGGMNYEKYLLALRNDYSSQYVRNTLQVNNGTLDGKPLKTSETGFLSGIASTDWSWSPLLLDLDNDGDKDLYISNGYAKDVADLDYINYASENNMFGSTEDRLQKQKEFAGKLDSIYLPNYIYENKGGLHFKDVSEEWTESVPTYSNGTAYADFDQDGDLDMVLNNINEPATLLENKTSDTPENHFLRIRLEGSEQNRKGIGSIIRIWQKGKLQQQYQSVVRGYLSSMEPIVHFGVMDGFIDSLEVQWPSGIRNKLIHVPVDQLLEVNISEAKKAYASVKRLDSKLQFEEKSSLINFVHKESVFNEYARQPLLMRQYSNSGPCLAAANIDGNVGDELFVGGSKGMPGQIWFQDQDGTYRPKQQLESEFEDTDAVFVDIDGDTDLDLYVTSGSSEFYESSQFYNDRIYLNDGSGYFERNEEILKETSNSTQIVRAGDIDADGDMDFFIGARILPDHYPNTPKSRILINNAGRLQELENSGLEDIGMVTDAIWEDIDQDGLIDLIVVGEWMPISIFKNNTDNFSPLSISWVDENDAPISTTGWWNCVAKSDIDNDGDFDFVLGNQGLNGVLRPSASEPIYVYKNDYDRNGSPDPVLGRFMSDGENRKLLPLHSRDDIVAQLPSLKRFYMRYDDFTKVDFEQLLNIKDLTAETLSAQIFASSYAENLGNGRFRLTDLPSRCQVAPINDILVDDFDKDGQEELLLVGNDFTAEAIYGRADAFTGIVLKRENGSWDAMESKDSGFYVPGQSNHLLKITDNTGDKAILAAQNNDTLRVFSSMIPPESVQKTSPVIP</sequence>
<dbReference type="PANTHER" id="PTHR16026:SF0">
    <property type="entry name" value="CARTILAGE ACIDIC PROTEIN 1"/>
    <property type="match status" value="1"/>
</dbReference>
<dbReference type="Pfam" id="PF07593">
    <property type="entry name" value="UnbV_ASPIC"/>
    <property type="match status" value="1"/>
</dbReference>
<dbReference type="InterPro" id="IPR011519">
    <property type="entry name" value="UnbV_ASPIC"/>
</dbReference>
<dbReference type="SUPFAM" id="SSF69318">
    <property type="entry name" value="Integrin alpha N-terminal domain"/>
    <property type="match status" value="2"/>
</dbReference>
<dbReference type="EMBL" id="LAZR01002035">
    <property type="protein sequence ID" value="KKN35491.1"/>
    <property type="molecule type" value="Genomic_DNA"/>
</dbReference>
<gene>
    <name evidence="3" type="ORF">LCGC14_0783080</name>
</gene>
<dbReference type="InterPro" id="IPR028994">
    <property type="entry name" value="Integrin_alpha_N"/>
</dbReference>
<dbReference type="PROSITE" id="PS51257">
    <property type="entry name" value="PROKAR_LIPOPROTEIN"/>
    <property type="match status" value="1"/>
</dbReference>
<comment type="caution">
    <text evidence="3">The sequence shown here is derived from an EMBL/GenBank/DDBJ whole genome shotgun (WGS) entry which is preliminary data.</text>
</comment>
<accession>A0A0F9SER4</accession>
<protein>
    <recommendedName>
        <fullName evidence="2">ASPIC/UnbV domain-containing protein</fullName>
    </recommendedName>
</protein>
<dbReference type="Gene3D" id="2.130.10.130">
    <property type="entry name" value="Integrin alpha, N-terminal"/>
    <property type="match status" value="3"/>
</dbReference>